<dbReference type="SUPFAM" id="SSF63817">
    <property type="entry name" value="Sortase"/>
    <property type="match status" value="1"/>
</dbReference>
<dbReference type="EMBL" id="ASSY01000005">
    <property type="protein sequence ID" value="EOS52526.1"/>
    <property type="molecule type" value="Genomic_DNA"/>
</dbReference>
<sequence>MITRRTALRMASVSLAAAGIALAGGTWALTERALTVPPSPVRPEGVPSGPGGAEGASPEPWGFEEVDWEGWSKEAPALIAWVQLPEAGLSMPVMAPPADDGDYYLDHDAWGAWNPIGTPFLDADCQGDFDIGCAPILGHHLSDGRGFSVVAELSDPARARELSPVLLQTRAWRRVYDVIFVSVVDAGRHLKRTAFANAADFAIWWGSEIEQAAAVLDSRTVPRRVIQLVTCSYSTYANERTVATCAQRLELPPSSR</sequence>
<dbReference type="InterPro" id="IPR009835">
    <property type="entry name" value="SrtB"/>
</dbReference>
<dbReference type="PROSITE" id="PS51318">
    <property type="entry name" value="TAT"/>
    <property type="match status" value="1"/>
</dbReference>
<reference evidence="3 4" key="1">
    <citation type="submission" date="2013-04" db="EMBL/GenBank/DDBJ databases">
        <title>The Genome Sequence of Enterorhabdus caecimuris B7.</title>
        <authorList>
            <consortium name="The Broad Institute Genomics Platform"/>
            <consortium name="The Broad Institute Genome Sequencing Center for Infectious Disease"/>
            <person name="Earl A."/>
            <person name="Xavier R."/>
            <person name="Elson C."/>
            <person name="Duck W."/>
            <person name="Walker B."/>
            <person name="Young S."/>
            <person name="Zeng Q."/>
            <person name="Gargeya S."/>
            <person name="Fitzgerald M."/>
            <person name="Haas B."/>
            <person name="Abouelleil A."/>
            <person name="Allen A.W."/>
            <person name="Alvarado L."/>
            <person name="Arachchi H.M."/>
            <person name="Berlin A.M."/>
            <person name="Chapman S.B."/>
            <person name="Gainer-Dewar J."/>
            <person name="Goldberg J."/>
            <person name="Griggs A."/>
            <person name="Gujja S."/>
            <person name="Hansen M."/>
            <person name="Howarth C."/>
            <person name="Imamovic A."/>
            <person name="Ireland A."/>
            <person name="Larimer J."/>
            <person name="McCowan C."/>
            <person name="Murphy C."/>
            <person name="Pearson M."/>
            <person name="Poon T.W."/>
            <person name="Priest M."/>
            <person name="Roberts A."/>
            <person name="Saif S."/>
            <person name="Shea T."/>
            <person name="Sisk P."/>
            <person name="Sykes S."/>
            <person name="Wortman J."/>
            <person name="Nusbaum C."/>
            <person name="Birren B."/>
        </authorList>
    </citation>
    <scope>NUCLEOTIDE SEQUENCE [LARGE SCALE GENOMIC DNA]</scope>
    <source>
        <strain evidence="3 4">B7</strain>
    </source>
</reference>
<gene>
    <name evidence="3" type="ORF">C811_00562</name>
</gene>
<dbReference type="Gene3D" id="2.40.260.10">
    <property type="entry name" value="Sortase"/>
    <property type="match status" value="1"/>
</dbReference>
<dbReference type="eggNOG" id="COG4509">
    <property type="taxonomic scope" value="Bacteria"/>
</dbReference>
<evidence type="ECO:0000256" key="1">
    <source>
        <dbReference type="SAM" id="MobiDB-lite"/>
    </source>
</evidence>
<dbReference type="STRING" id="1235794.C811_00562"/>
<proteinExistence type="predicted"/>
<feature type="region of interest" description="Disordered" evidence="1">
    <location>
        <begin position="36"/>
        <end position="63"/>
    </location>
</feature>
<organism evidence="3 4">
    <name type="scientific">Adlercreutzia caecimuris B7</name>
    <dbReference type="NCBI Taxonomy" id="1235794"/>
    <lineage>
        <taxon>Bacteria</taxon>
        <taxon>Bacillati</taxon>
        <taxon>Actinomycetota</taxon>
        <taxon>Coriobacteriia</taxon>
        <taxon>Eggerthellales</taxon>
        <taxon>Eggerthellaceae</taxon>
        <taxon>Adlercreutzia</taxon>
    </lineage>
</organism>
<protein>
    <recommendedName>
        <fullName evidence="5">Sortase</fullName>
    </recommendedName>
</protein>
<keyword evidence="2" id="KW-0732">Signal</keyword>
<evidence type="ECO:0008006" key="5">
    <source>
        <dbReference type="Google" id="ProtNLM"/>
    </source>
</evidence>
<dbReference type="HOGENOM" id="CLU_034078_2_0_11"/>
<evidence type="ECO:0000313" key="4">
    <source>
        <dbReference type="Proteomes" id="UP000014204"/>
    </source>
</evidence>
<dbReference type="InterPro" id="IPR006311">
    <property type="entry name" value="TAT_signal"/>
</dbReference>
<accession>R9L248</accession>
<evidence type="ECO:0000313" key="3">
    <source>
        <dbReference type="EMBL" id="EOS52526.1"/>
    </source>
</evidence>
<name>R9L248_9ACTN</name>
<dbReference type="Proteomes" id="UP000014204">
    <property type="component" value="Unassembled WGS sequence"/>
</dbReference>
<dbReference type="OrthoDB" id="3172795at2"/>
<dbReference type="InterPro" id="IPR023365">
    <property type="entry name" value="Sortase_dom-sf"/>
</dbReference>
<keyword evidence="4" id="KW-1185">Reference proteome</keyword>
<feature type="chain" id="PRO_5004476334" description="Sortase" evidence="2">
    <location>
        <begin position="24"/>
        <end position="256"/>
    </location>
</feature>
<feature type="signal peptide" evidence="2">
    <location>
        <begin position="1"/>
        <end position="23"/>
    </location>
</feature>
<dbReference type="CDD" id="cd05826">
    <property type="entry name" value="Sortase_B"/>
    <property type="match status" value="1"/>
</dbReference>
<evidence type="ECO:0000256" key="2">
    <source>
        <dbReference type="SAM" id="SignalP"/>
    </source>
</evidence>
<comment type="caution">
    <text evidence="3">The sequence shown here is derived from an EMBL/GenBank/DDBJ whole genome shotgun (WGS) entry which is preliminary data.</text>
</comment>
<dbReference type="AlphaFoldDB" id="R9L248"/>